<dbReference type="Gene3D" id="3.30.530.20">
    <property type="match status" value="1"/>
</dbReference>
<dbReference type="InterPro" id="IPR023393">
    <property type="entry name" value="START-like_dom_sf"/>
</dbReference>
<dbReference type="Proteomes" id="UP001206483">
    <property type="component" value="Unassembled WGS sequence"/>
</dbReference>
<evidence type="ECO:0008006" key="4">
    <source>
        <dbReference type="Google" id="ProtNLM"/>
    </source>
</evidence>
<accession>A0ABT1J7G4</accession>
<evidence type="ECO:0000313" key="3">
    <source>
        <dbReference type="Proteomes" id="UP001206483"/>
    </source>
</evidence>
<dbReference type="EMBL" id="JAMZDX010000006">
    <property type="protein sequence ID" value="MCP2313377.1"/>
    <property type="molecule type" value="Genomic_DNA"/>
</dbReference>
<sequence>MTPSGALARIPAMGENTHPNTPLFQVRAERRISAAPDAVYAVVSDLPRSGEWSPECQGGAWVSGEPGAVGSVFRGENLRSEDVVSWAPVVRGTWHTHAEVVAAEAGRTFRWAMQDSKGKAQQSVWGFDVAADGEGGTVLVHHFRMDGATEGIRGITAEMDDVEKKQFFTDWGIKLEHDLGVTLERIKLVIEKN</sequence>
<dbReference type="RefSeq" id="WP_308199702.1">
    <property type="nucleotide sequence ID" value="NZ_BAAAUB010000039.1"/>
</dbReference>
<dbReference type="SUPFAM" id="SSF55961">
    <property type="entry name" value="Bet v1-like"/>
    <property type="match status" value="1"/>
</dbReference>
<feature type="region of interest" description="Disordered" evidence="1">
    <location>
        <begin position="1"/>
        <end position="20"/>
    </location>
</feature>
<dbReference type="Pfam" id="PF10604">
    <property type="entry name" value="Polyketide_cyc2"/>
    <property type="match status" value="1"/>
</dbReference>
<gene>
    <name evidence="2" type="ORF">FHR36_006558</name>
</gene>
<keyword evidence="3" id="KW-1185">Reference proteome</keyword>
<name>A0ABT1J7G4_9ACTN</name>
<dbReference type="CDD" id="cd07812">
    <property type="entry name" value="SRPBCC"/>
    <property type="match status" value="1"/>
</dbReference>
<dbReference type="InterPro" id="IPR019587">
    <property type="entry name" value="Polyketide_cyclase/dehydratase"/>
</dbReference>
<protein>
    <recommendedName>
        <fullName evidence="4">Polyketide cyclase/dehydrase/lipid transport protein</fullName>
    </recommendedName>
</protein>
<organism evidence="2 3">
    <name type="scientific">Kitasatospora paracochleata</name>
    <dbReference type="NCBI Taxonomy" id="58354"/>
    <lineage>
        <taxon>Bacteria</taxon>
        <taxon>Bacillati</taxon>
        <taxon>Actinomycetota</taxon>
        <taxon>Actinomycetes</taxon>
        <taxon>Kitasatosporales</taxon>
        <taxon>Streptomycetaceae</taxon>
        <taxon>Kitasatospora</taxon>
    </lineage>
</organism>
<evidence type="ECO:0000256" key="1">
    <source>
        <dbReference type="SAM" id="MobiDB-lite"/>
    </source>
</evidence>
<comment type="caution">
    <text evidence="2">The sequence shown here is derived from an EMBL/GenBank/DDBJ whole genome shotgun (WGS) entry which is preliminary data.</text>
</comment>
<proteinExistence type="predicted"/>
<evidence type="ECO:0000313" key="2">
    <source>
        <dbReference type="EMBL" id="MCP2313377.1"/>
    </source>
</evidence>
<reference evidence="2 3" key="1">
    <citation type="submission" date="2022-06" db="EMBL/GenBank/DDBJ databases">
        <title>Sequencing the genomes of 1000 actinobacteria strains.</title>
        <authorList>
            <person name="Klenk H.-P."/>
        </authorList>
    </citation>
    <scope>NUCLEOTIDE SEQUENCE [LARGE SCALE GENOMIC DNA]</scope>
    <source>
        <strain evidence="2 3">DSM 41656</strain>
    </source>
</reference>